<feature type="region of interest" description="Disordered" evidence="1">
    <location>
        <begin position="66"/>
        <end position="94"/>
    </location>
</feature>
<dbReference type="AlphaFoldDB" id="A0AAN8LAW8"/>
<feature type="compositionally biased region" description="Acidic residues" evidence="1">
    <location>
        <begin position="66"/>
        <end position="83"/>
    </location>
</feature>
<accession>A0AAN8LAW8</accession>
<protein>
    <submittedName>
        <fullName evidence="2">Uncharacterized protein</fullName>
    </submittedName>
</protein>
<evidence type="ECO:0000256" key="1">
    <source>
        <dbReference type="SAM" id="MobiDB-lite"/>
    </source>
</evidence>
<dbReference type="EMBL" id="JAGTTL010000019">
    <property type="protein sequence ID" value="KAK6308402.1"/>
    <property type="molecule type" value="Genomic_DNA"/>
</dbReference>
<keyword evidence="3" id="KW-1185">Reference proteome</keyword>
<evidence type="ECO:0000313" key="2">
    <source>
        <dbReference type="EMBL" id="KAK6308402.1"/>
    </source>
</evidence>
<proteinExistence type="predicted"/>
<sequence>MALDIVEATCHNSERSHSLVLLSPLLLVSAALCTRLTRSGAPLNRWIPAMVIQCAVITRLVVSQVEEEMEKDTETEMEGETEGGESGQRSQAPS</sequence>
<name>A0AAN8LAW8_9TELE</name>
<dbReference type="Proteomes" id="UP001356427">
    <property type="component" value="Unassembled WGS sequence"/>
</dbReference>
<reference evidence="2 3" key="1">
    <citation type="submission" date="2021-04" db="EMBL/GenBank/DDBJ databases">
        <authorList>
            <person name="De Guttry C."/>
            <person name="Zahm M."/>
            <person name="Klopp C."/>
            <person name="Cabau C."/>
            <person name="Louis A."/>
            <person name="Berthelot C."/>
            <person name="Parey E."/>
            <person name="Roest Crollius H."/>
            <person name="Montfort J."/>
            <person name="Robinson-Rechavi M."/>
            <person name="Bucao C."/>
            <person name="Bouchez O."/>
            <person name="Gislard M."/>
            <person name="Lluch J."/>
            <person name="Milhes M."/>
            <person name="Lampietro C."/>
            <person name="Lopez Roques C."/>
            <person name="Donnadieu C."/>
            <person name="Braasch I."/>
            <person name="Desvignes T."/>
            <person name="Postlethwait J."/>
            <person name="Bobe J."/>
            <person name="Wedekind C."/>
            <person name="Guiguen Y."/>
        </authorList>
    </citation>
    <scope>NUCLEOTIDE SEQUENCE [LARGE SCALE GENOMIC DNA]</scope>
    <source>
        <strain evidence="2">Cs_M1</strain>
        <tissue evidence="2">Blood</tissue>
    </source>
</reference>
<evidence type="ECO:0000313" key="3">
    <source>
        <dbReference type="Proteomes" id="UP001356427"/>
    </source>
</evidence>
<gene>
    <name evidence="2" type="ORF">J4Q44_G00216730</name>
</gene>
<organism evidence="2 3">
    <name type="scientific">Coregonus suidteri</name>
    <dbReference type="NCBI Taxonomy" id="861788"/>
    <lineage>
        <taxon>Eukaryota</taxon>
        <taxon>Metazoa</taxon>
        <taxon>Chordata</taxon>
        <taxon>Craniata</taxon>
        <taxon>Vertebrata</taxon>
        <taxon>Euteleostomi</taxon>
        <taxon>Actinopterygii</taxon>
        <taxon>Neopterygii</taxon>
        <taxon>Teleostei</taxon>
        <taxon>Protacanthopterygii</taxon>
        <taxon>Salmoniformes</taxon>
        <taxon>Salmonidae</taxon>
        <taxon>Coregoninae</taxon>
        <taxon>Coregonus</taxon>
    </lineage>
</organism>
<comment type="caution">
    <text evidence="2">The sequence shown here is derived from an EMBL/GenBank/DDBJ whole genome shotgun (WGS) entry which is preliminary data.</text>
</comment>